<sequence length="70" mass="7247">MYHRGVCATGFDSAALAPGLRAGLRDEAFGLAAVGELEPIICAVLPLSQVAAAHRAFEERAAIGRTVLTP</sequence>
<proteinExistence type="predicted"/>
<name>A0A086MTB0_9ACTN</name>
<gene>
    <name evidence="1" type="ORF">FM21_28530</name>
</gene>
<organism evidence="1 2">
    <name type="scientific">Streptomyces mutabilis</name>
    <dbReference type="NCBI Taxonomy" id="67332"/>
    <lineage>
        <taxon>Bacteria</taxon>
        <taxon>Bacillati</taxon>
        <taxon>Actinomycetota</taxon>
        <taxon>Actinomycetes</taxon>
        <taxon>Kitasatosporales</taxon>
        <taxon>Streptomycetaceae</taxon>
        <taxon>Streptomyces</taxon>
    </lineage>
</organism>
<dbReference type="HOGENOM" id="CLU_2756187_0_0_11"/>
<dbReference type="AlphaFoldDB" id="A0A086MTB0"/>
<dbReference type="Pfam" id="PF13602">
    <property type="entry name" value="ADH_zinc_N_2"/>
    <property type="match status" value="1"/>
</dbReference>
<dbReference type="RefSeq" id="WP_167343777.1">
    <property type="nucleotide sequence ID" value="NZ_KN039947.1"/>
</dbReference>
<comment type="caution">
    <text evidence="1">The sequence shown here is derived from an EMBL/GenBank/DDBJ whole genome shotgun (WGS) entry which is preliminary data.</text>
</comment>
<evidence type="ECO:0000313" key="1">
    <source>
        <dbReference type="EMBL" id="KFG72128.1"/>
    </source>
</evidence>
<evidence type="ECO:0008006" key="3">
    <source>
        <dbReference type="Google" id="ProtNLM"/>
    </source>
</evidence>
<protein>
    <recommendedName>
        <fullName evidence="3">Zinc-binding dehydrogenase</fullName>
    </recommendedName>
</protein>
<dbReference type="Proteomes" id="UP000029095">
    <property type="component" value="Unassembled WGS sequence"/>
</dbReference>
<reference evidence="1 2" key="1">
    <citation type="submission" date="2014-05" db="EMBL/GenBank/DDBJ databases">
        <title>Complete genome sequence of the Streptomyces mutabilis TRM45540.</title>
        <authorList>
            <person name="Luo X."/>
            <person name="Zhang L."/>
        </authorList>
    </citation>
    <scope>NUCLEOTIDE SEQUENCE [LARGE SCALE GENOMIC DNA]</scope>
    <source>
        <strain evidence="1 2">TRM45540</strain>
    </source>
</reference>
<dbReference type="STRING" id="1915400.FM21_28530"/>
<dbReference type="Gene3D" id="3.90.180.10">
    <property type="entry name" value="Medium-chain alcohol dehydrogenases, catalytic domain"/>
    <property type="match status" value="1"/>
</dbReference>
<accession>A0A086MTB0</accession>
<keyword evidence="2" id="KW-1185">Reference proteome</keyword>
<evidence type="ECO:0000313" key="2">
    <source>
        <dbReference type="Proteomes" id="UP000029095"/>
    </source>
</evidence>
<dbReference type="EMBL" id="JNFQ01000003">
    <property type="protein sequence ID" value="KFG72128.1"/>
    <property type="molecule type" value="Genomic_DNA"/>
</dbReference>